<name>A0A2R5F0L3_9BACL</name>
<comment type="caution">
    <text evidence="2">The sequence shown here is derived from an EMBL/GenBank/DDBJ whole genome shotgun (WGS) entry which is preliminary data.</text>
</comment>
<keyword evidence="3" id="KW-1185">Reference proteome</keyword>
<dbReference type="EMBL" id="BDQX01000447">
    <property type="protein sequence ID" value="GBG11885.1"/>
    <property type="molecule type" value="Genomic_DNA"/>
</dbReference>
<organism evidence="2 3">
    <name type="scientific">Paenibacillus agaridevorans</name>
    <dbReference type="NCBI Taxonomy" id="171404"/>
    <lineage>
        <taxon>Bacteria</taxon>
        <taxon>Bacillati</taxon>
        <taxon>Bacillota</taxon>
        <taxon>Bacilli</taxon>
        <taxon>Bacillales</taxon>
        <taxon>Paenibacillaceae</taxon>
        <taxon>Paenibacillus</taxon>
    </lineage>
</organism>
<keyword evidence="1" id="KW-0812">Transmembrane</keyword>
<sequence>MFVNSIKLRIPLFLFLMGFASGVVQLMNLTSLDYIITVCFFAFMGLSIYICEKIGLNEKKVNPLIAFAIIIIGIGIDLFTVTYT</sequence>
<reference evidence="2 3" key="1">
    <citation type="submission" date="2017-08" db="EMBL/GenBank/DDBJ databases">
        <title>Substantial Increase in Enzyme Production by Combined Drug-Resistance Mutations in Paenibacillus agaridevorans.</title>
        <authorList>
            <person name="Tanaka Y."/>
            <person name="Funane K."/>
            <person name="Hosaka T."/>
            <person name="Shiwa Y."/>
            <person name="Fujita N."/>
            <person name="Miyazaki T."/>
            <person name="Yoshikawa H."/>
            <person name="Murakami K."/>
            <person name="Kasahara K."/>
            <person name="Inaoka T."/>
            <person name="Hiraga Y."/>
            <person name="Ochi K."/>
        </authorList>
    </citation>
    <scope>NUCLEOTIDE SEQUENCE [LARGE SCALE GENOMIC DNA]</scope>
    <source>
        <strain evidence="2 3">T-3040</strain>
    </source>
</reference>
<dbReference type="Proteomes" id="UP000245202">
    <property type="component" value="Unassembled WGS sequence"/>
</dbReference>
<feature type="transmembrane region" description="Helical" evidence="1">
    <location>
        <begin position="34"/>
        <end position="51"/>
    </location>
</feature>
<protein>
    <submittedName>
        <fullName evidence="2">Uncharacterized protein</fullName>
    </submittedName>
</protein>
<evidence type="ECO:0000313" key="3">
    <source>
        <dbReference type="Proteomes" id="UP000245202"/>
    </source>
</evidence>
<keyword evidence="1" id="KW-1133">Transmembrane helix</keyword>
<accession>A0A2R5F0L3</accession>
<dbReference type="AlphaFoldDB" id="A0A2R5F0L3"/>
<feature type="transmembrane region" description="Helical" evidence="1">
    <location>
        <begin position="12"/>
        <end position="28"/>
    </location>
</feature>
<keyword evidence="1" id="KW-0472">Membrane</keyword>
<proteinExistence type="predicted"/>
<feature type="transmembrane region" description="Helical" evidence="1">
    <location>
        <begin position="63"/>
        <end position="83"/>
    </location>
</feature>
<evidence type="ECO:0000313" key="2">
    <source>
        <dbReference type="EMBL" id="GBG11885.1"/>
    </source>
</evidence>
<evidence type="ECO:0000256" key="1">
    <source>
        <dbReference type="SAM" id="Phobius"/>
    </source>
</evidence>
<gene>
    <name evidence="2" type="ORF">PAT3040_06739</name>
</gene>